<evidence type="ECO:0000256" key="1">
    <source>
        <dbReference type="SAM" id="MobiDB-lite"/>
    </source>
</evidence>
<reference evidence="2 3" key="1">
    <citation type="submission" date="2018-08" db="EMBL/GenBank/DDBJ databases">
        <title>The multiple taxonomic identification of Sphingomonas gilva.</title>
        <authorList>
            <person name="Zhu D."/>
            <person name="Zheng S."/>
        </authorList>
    </citation>
    <scope>NUCLEOTIDE SEQUENCE [LARGE SCALE GENOMIC DNA]</scope>
    <source>
        <strain evidence="2 3">ZDH117</strain>
    </source>
</reference>
<comment type="caution">
    <text evidence="2">The sequence shown here is derived from an EMBL/GenBank/DDBJ whole genome shotgun (WGS) entry which is preliminary data.</text>
</comment>
<dbReference type="InterPro" id="IPR009874">
    <property type="entry name" value="DUF1428"/>
</dbReference>
<dbReference type="RefSeq" id="WP_118863126.1">
    <property type="nucleotide sequence ID" value="NZ_QWLV01000002.1"/>
</dbReference>
<dbReference type="AlphaFoldDB" id="A0A396S3G4"/>
<protein>
    <submittedName>
        <fullName evidence="2">DUF1428 domain-containing protein</fullName>
    </submittedName>
</protein>
<dbReference type="PIRSF" id="PIRSF007028">
    <property type="entry name" value="UCP007028"/>
    <property type="match status" value="1"/>
</dbReference>
<gene>
    <name evidence="2" type="ORF">D1610_05350</name>
</gene>
<evidence type="ECO:0000313" key="2">
    <source>
        <dbReference type="EMBL" id="RHW17935.1"/>
    </source>
</evidence>
<proteinExistence type="predicted"/>
<name>A0A396S3G4_9SPHN</name>
<dbReference type="Pfam" id="PF07237">
    <property type="entry name" value="DUF1428"/>
    <property type="match status" value="1"/>
</dbReference>
<dbReference type="Proteomes" id="UP000266693">
    <property type="component" value="Unassembled WGS sequence"/>
</dbReference>
<dbReference type="InterPro" id="IPR011008">
    <property type="entry name" value="Dimeric_a/b-barrel"/>
</dbReference>
<sequence length="121" mass="13604">MSYVDGFVLAVPAANRERFRAMAQRVAEIFTDHGALRVVENWGDEVPTGEQTWFARAVDLREGEVVCFSWVEWPSKEARDKGNQAVAADPRMADGPADERDIMDSKRMIYGGFVPLVDQRA</sequence>
<dbReference type="OrthoDB" id="9792392at2"/>
<feature type="region of interest" description="Disordered" evidence="1">
    <location>
        <begin position="79"/>
        <end position="98"/>
    </location>
</feature>
<dbReference type="SUPFAM" id="SSF54909">
    <property type="entry name" value="Dimeric alpha+beta barrel"/>
    <property type="match status" value="1"/>
</dbReference>
<accession>A0A396S3G4</accession>
<evidence type="ECO:0000313" key="3">
    <source>
        <dbReference type="Proteomes" id="UP000266693"/>
    </source>
</evidence>
<dbReference type="EMBL" id="QWLV01000002">
    <property type="protein sequence ID" value="RHW17935.1"/>
    <property type="molecule type" value="Genomic_DNA"/>
</dbReference>
<keyword evidence="3" id="KW-1185">Reference proteome</keyword>
<dbReference type="Gene3D" id="3.30.70.100">
    <property type="match status" value="1"/>
</dbReference>
<organism evidence="2 3">
    <name type="scientific">Sphingomonas gilva</name>
    <dbReference type="NCBI Taxonomy" id="2305907"/>
    <lineage>
        <taxon>Bacteria</taxon>
        <taxon>Pseudomonadati</taxon>
        <taxon>Pseudomonadota</taxon>
        <taxon>Alphaproteobacteria</taxon>
        <taxon>Sphingomonadales</taxon>
        <taxon>Sphingomonadaceae</taxon>
        <taxon>Sphingomonas</taxon>
    </lineage>
</organism>